<reference evidence="3" key="1">
    <citation type="journal article" date="2021" name="Sci. Adv.">
        <title>The American lobster genome reveals insights on longevity, neural, and immune adaptations.</title>
        <authorList>
            <person name="Polinski J.M."/>
            <person name="Zimin A.V."/>
            <person name="Clark K.F."/>
            <person name="Kohn A.B."/>
            <person name="Sadowski N."/>
            <person name="Timp W."/>
            <person name="Ptitsyn A."/>
            <person name="Khanna P."/>
            <person name="Romanova D.Y."/>
            <person name="Williams P."/>
            <person name="Greenwood S.J."/>
            <person name="Moroz L.L."/>
            <person name="Walt D.R."/>
            <person name="Bodnar A.G."/>
        </authorList>
    </citation>
    <scope>NUCLEOTIDE SEQUENCE</scope>
    <source>
        <strain evidence="3">GMGI-L3</strain>
    </source>
</reference>
<comment type="caution">
    <text evidence="3">The sequence shown here is derived from an EMBL/GenBank/DDBJ whole genome shotgun (WGS) entry which is preliminary data.</text>
</comment>
<name>A0A8J5T311_HOMAM</name>
<evidence type="ECO:0000313" key="4">
    <source>
        <dbReference type="Proteomes" id="UP000747542"/>
    </source>
</evidence>
<proteinExistence type="predicted"/>
<protein>
    <submittedName>
        <fullName evidence="3">Small G protein signaling modulator 1-like 1</fullName>
    </submittedName>
</protein>
<evidence type="ECO:0000259" key="2">
    <source>
        <dbReference type="Pfam" id="PF12068"/>
    </source>
</evidence>
<keyword evidence="1" id="KW-0343">GTPase activation</keyword>
<feature type="domain" description="Small G protein signalling modulator 1/2 Rab-binding" evidence="2">
    <location>
        <begin position="93"/>
        <end position="137"/>
    </location>
</feature>
<dbReference type="InterPro" id="IPR021935">
    <property type="entry name" value="SGSM1/2_RBD"/>
</dbReference>
<sequence>MPTVGPCALDFSRMKTVDHLWTDPPADELVQRHRISSGHFTGPSTPPVPRRPGLHYRKPVSCSSEDVGVVPPRNVPLNARDYVESLHQNNKATLLYGKNNVHVQPKEQMEAMPGYMSLHQTTEGLVIKWTPNHLMNGCCPDTTEDK</sequence>
<dbReference type="Proteomes" id="UP000747542">
    <property type="component" value="Unassembled WGS sequence"/>
</dbReference>
<evidence type="ECO:0000313" key="3">
    <source>
        <dbReference type="EMBL" id="KAG7172081.1"/>
    </source>
</evidence>
<gene>
    <name evidence="3" type="primary">SGSM1-L1</name>
    <name evidence="3" type="ORF">Hamer_G001074</name>
</gene>
<dbReference type="AlphaFoldDB" id="A0A8J5T311"/>
<dbReference type="GO" id="GO:0005096">
    <property type="term" value="F:GTPase activator activity"/>
    <property type="evidence" value="ECO:0007669"/>
    <property type="project" value="UniProtKB-KW"/>
</dbReference>
<feature type="non-terminal residue" evidence="3">
    <location>
        <position position="146"/>
    </location>
</feature>
<dbReference type="EMBL" id="JAHLQT010011632">
    <property type="protein sequence ID" value="KAG7172081.1"/>
    <property type="molecule type" value="Genomic_DNA"/>
</dbReference>
<dbReference type="Pfam" id="PF12068">
    <property type="entry name" value="PH_RBD"/>
    <property type="match status" value="1"/>
</dbReference>
<dbReference type="Gene3D" id="2.30.29.230">
    <property type="match status" value="1"/>
</dbReference>
<evidence type="ECO:0000256" key="1">
    <source>
        <dbReference type="ARBA" id="ARBA00022468"/>
    </source>
</evidence>
<organism evidence="3 4">
    <name type="scientific">Homarus americanus</name>
    <name type="common">American lobster</name>
    <dbReference type="NCBI Taxonomy" id="6706"/>
    <lineage>
        <taxon>Eukaryota</taxon>
        <taxon>Metazoa</taxon>
        <taxon>Ecdysozoa</taxon>
        <taxon>Arthropoda</taxon>
        <taxon>Crustacea</taxon>
        <taxon>Multicrustacea</taxon>
        <taxon>Malacostraca</taxon>
        <taxon>Eumalacostraca</taxon>
        <taxon>Eucarida</taxon>
        <taxon>Decapoda</taxon>
        <taxon>Pleocyemata</taxon>
        <taxon>Astacidea</taxon>
        <taxon>Nephropoidea</taxon>
        <taxon>Nephropidae</taxon>
        <taxon>Homarus</taxon>
    </lineage>
</organism>
<accession>A0A8J5T311</accession>
<keyword evidence="4" id="KW-1185">Reference proteome</keyword>